<gene>
    <name evidence="6" type="ORF">D1639_01830</name>
</gene>
<keyword evidence="4" id="KW-0472">Membrane</keyword>
<dbReference type="GO" id="GO:0006355">
    <property type="term" value="P:regulation of DNA-templated transcription"/>
    <property type="evidence" value="ECO:0007669"/>
    <property type="project" value="InterPro"/>
</dbReference>
<dbReference type="PANTHER" id="PTHR44688:SF16">
    <property type="entry name" value="DNA-BINDING TRANSCRIPTIONAL ACTIVATOR DEVR_DOSR"/>
    <property type="match status" value="1"/>
</dbReference>
<dbReference type="PROSITE" id="PS50043">
    <property type="entry name" value="HTH_LUXR_2"/>
    <property type="match status" value="1"/>
</dbReference>
<dbReference type="EMBL" id="QWKH01000006">
    <property type="protein sequence ID" value="NBI33793.1"/>
    <property type="molecule type" value="Genomic_DNA"/>
</dbReference>
<dbReference type="SMART" id="SM00421">
    <property type="entry name" value="HTH_LUXR"/>
    <property type="match status" value="1"/>
</dbReference>
<feature type="domain" description="HTH luxR-type" evidence="5">
    <location>
        <begin position="414"/>
        <end position="479"/>
    </location>
</feature>
<evidence type="ECO:0000256" key="2">
    <source>
        <dbReference type="ARBA" id="ARBA00023125"/>
    </source>
</evidence>
<reference evidence="6" key="1">
    <citation type="submission" date="2018-08" db="EMBL/GenBank/DDBJ databases">
        <title>Murine metabolic-syndrome-specific gut microbial biobank.</title>
        <authorList>
            <person name="Liu C."/>
        </authorList>
    </citation>
    <scope>NUCLEOTIDE SEQUENCE [LARGE SCALE GENOMIC DNA]</scope>
    <source>
        <strain evidence="6">Z82</strain>
    </source>
</reference>
<feature type="transmembrane region" description="Helical" evidence="4">
    <location>
        <begin position="241"/>
        <end position="259"/>
    </location>
</feature>
<feature type="transmembrane region" description="Helical" evidence="4">
    <location>
        <begin position="328"/>
        <end position="350"/>
    </location>
</feature>
<dbReference type="CDD" id="cd06170">
    <property type="entry name" value="LuxR_C_like"/>
    <property type="match status" value="1"/>
</dbReference>
<dbReference type="Gene3D" id="1.10.10.10">
    <property type="entry name" value="Winged helix-like DNA-binding domain superfamily/Winged helix DNA-binding domain"/>
    <property type="match status" value="1"/>
</dbReference>
<keyword evidence="4" id="KW-1133">Transmembrane helix</keyword>
<evidence type="ECO:0000256" key="4">
    <source>
        <dbReference type="SAM" id="Phobius"/>
    </source>
</evidence>
<evidence type="ECO:0000313" key="6">
    <source>
        <dbReference type="EMBL" id="NBI33793.1"/>
    </source>
</evidence>
<dbReference type="AlphaFoldDB" id="A0A7C9K9P9"/>
<sequence>MGLSVLDGKVVWRVLVGNAVHVAWGWLMFTGSLFATPTGNLVDFALLPDPLYTLSLGANALVLTGFATWCKGGRALFKREGVAVVAALLMFLGTFLASRYVSVLFGNPTALVEVMAGLLTGAGAGMFLLLWGETLVALGTRDCAVYFAASSGLAALAHIALGLLPIGWVQVLVLAFPLMELVLYRSQVSRSMLLLSRTNHEGQDSPGLPKDVLALGLFFGFSFGAMRGFAATDGGPDADGVRLVVGMAFVMAACVWAYFAVSRRKEDFGSLAYRIALPLVALGFLLLPLSGAWSLAGTAAYRFGYEYIYIVLWSLWVFFAGREGASSVWLVACGLASMQASKLVGFVLSADAMSLMAPTFDLQIASGLALFGTVLFAVFSKGIAFSAEGWEGVRPASETPVHEDGVFPEQSYKAAAERFALSPRETDVFLLLIRGYSRARIAKELVVTEETVKSHVKGIYQKTGVHTKQDLIDTVERLR</sequence>
<keyword evidence="1" id="KW-0805">Transcription regulation</keyword>
<evidence type="ECO:0000256" key="3">
    <source>
        <dbReference type="ARBA" id="ARBA00023163"/>
    </source>
</evidence>
<feature type="transmembrane region" description="Helical" evidence="4">
    <location>
        <begin position="12"/>
        <end position="31"/>
    </location>
</feature>
<accession>A0A7C9K9P9</accession>
<feature type="transmembrane region" description="Helical" evidence="4">
    <location>
        <begin position="82"/>
        <end position="102"/>
    </location>
</feature>
<feature type="transmembrane region" description="Helical" evidence="4">
    <location>
        <begin position="362"/>
        <end position="379"/>
    </location>
</feature>
<feature type="transmembrane region" description="Helical" evidence="4">
    <location>
        <begin position="51"/>
        <end position="70"/>
    </location>
</feature>
<dbReference type="InterPro" id="IPR036388">
    <property type="entry name" value="WH-like_DNA-bd_sf"/>
</dbReference>
<protein>
    <submittedName>
        <fullName evidence="6">LuxR family transcriptional regulator</fullName>
    </submittedName>
</protein>
<feature type="transmembrane region" description="Helical" evidence="4">
    <location>
        <begin position="212"/>
        <end position="229"/>
    </location>
</feature>
<name>A0A7C9K9P9_9BACT</name>
<feature type="transmembrane region" description="Helical" evidence="4">
    <location>
        <begin position="299"/>
        <end position="321"/>
    </location>
</feature>
<dbReference type="PRINTS" id="PR00038">
    <property type="entry name" value="HTHLUXR"/>
</dbReference>
<keyword evidence="4" id="KW-0812">Transmembrane</keyword>
<feature type="transmembrane region" description="Helical" evidence="4">
    <location>
        <begin position="167"/>
        <end position="184"/>
    </location>
</feature>
<feature type="transmembrane region" description="Helical" evidence="4">
    <location>
        <begin position="143"/>
        <end position="161"/>
    </location>
</feature>
<proteinExistence type="predicted"/>
<evidence type="ECO:0000259" key="5">
    <source>
        <dbReference type="PROSITE" id="PS50043"/>
    </source>
</evidence>
<keyword evidence="3" id="KW-0804">Transcription</keyword>
<dbReference type="GO" id="GO:0003677">
    <property type="term" value="F:DNA binding"/>
    <property type="evidence" value="ECO:0007669"/>
    <property type="project" value="UniProtKB-KW"/>
</dbReference>
<comment type="caution">
    <text evidence="6">The sequence shown here is derived from an EMBL/GenBank/DDBJ whole genome shotgun (WGS) entry which is preliminary data.</text>
</comment>
<keyword evidence="2" id="KW-0238">DNA-binding</keyword>
<dbReference type="InterPro" id="IPR016032">
    <property type="entry name" value="Sig_transdc_resp-reg_C-effctor"/>
</dbReference>
<dbReference type="PANTHER" id="PTHR44688">
    <property type="entry name" value="DNA-BINDING TRANSCRIPTIONAL ACTIVATOR DEVR_DOSR"/>
    <property type="match status" value="1"/>
</dbReference>
<feature type="transmembrane region" description="Helical" evidence="4">
    <location>
        <begin position="271"/>
        <end position="293"/>
    </location>
</feature>
<dbReference type="Pfam" id="PF00196">
    <property type="entry name" value="GerE"/>
    <property type="match status" value="1"/>
</dbReference>
<evidence type="ECO:0000256" key="1">
    <source>
        <dbReference type="ARBA" id="ARBA00023015"/>
    </source>
</evidence>
<dbReference type="SUPFAM" id="SSF46894">
    <property type="entry name" value="C-terminal effector domain of the bipartite response regulators"/>
    <property type="match status" value="1"/>
</dbReference>
<feature type="transmembrane region" description="Helical" evidence="4">
    <location>
        <begin position="114"/>
        <end position="131"/>
    </location>
</feature>
<dbReference type="InterPro" id="IPR000792">
    <property type="entry name" value="Tscrpt_reg_LuxR_C"/>
</dbReference>
<organism evidence="6">
    <name type="scientific">Muribaculaceae bacterium Z82</name>
    <dbReference type="NCBI Taxonomy" id="2304548"/>
    <lineage>
        <taxon>Bacteria</taxon>
        <taxon>Pseudomonadati</taxon>
        <taxon>Bacteroidota</taxon>
        <taxon>Bacteroidia</taxon>
        <taxon>Bacteroidales</taxon>
        <taxon>Muribaculaceae</taxon>
    </lineage>
</organism>